<evidence type="ECO:0000313" key="3">
    <source>
        <dbReference type="Proteomes" id="UP000614424"/>
    </source>
</evidence>
<evidence type="ECO:0000313" key="2">
    <source>
        <dbReference type="EMBL" id="MBC8317793.1"/>
    </source>
</evidence>
<gene>
    <name evidence="2" type="ORF">H8E41_07785</name>
</gene>
<comment type="caution">
    <text evidence="2">The sequence shown here is derived from an EMBL/GenBank/DDBJ whole genome shotgun (WGS) entry which is preliminary data.</text>
</comment>
<dbReference type="PANTHER" id="PTHR33525">
    <property type="match status" value="1"/>
</dbReference>
<dbReference type="InterPro" id="IPR052340">
    <property type="entry name" value="RNase_Y/CdgJ"/>
</dbReference>
<reference evidence="2 3" key="1">
    <citation type="submission" date="2020-08" db="EMBL/GenBank/DDBJ databases">
        <title>Bridging the membrane lipid divide: bacteria of the FCB group superphylum have the potential to synthesize archaeal ether lipids.</title>
        <authorList>
            <person name="Villanueva L."/>
            <person name="Von Meijenfeldt F.A.B."/>
            <person name="Westbye A.B."/>
            <person name="Yadav S."/>
            <person name="Hopmans E.C."/>
            <person name="Dutilh B.E."/>
            <person name="Sinninghe Damste J.S."/>
        </authorList>
    </citation>
    <scope>NUCLEOTIDE SEQUENCE [LARGE SCALE GENOMIC DNA]</scope>
    <source>
        <strain evidence="2">NIOZ-UU47</strain>
    </source>
</reference>
<dbReference type="Gene3D" id="1.10.3210.10">
    <property type="entry name" value="Hypothetical protein af1432"/>
    <property type="match status" value="1"/>
</dbReference>
<sequence>MESTIKHVAKSAKLISLPETYLRLKEILDEPDFTMAEVAILISQDPGLTVRLLRLVNSSFFGRSAKIETVSHAVSILGTQQIHDLVLATCVSQAFDGMSLEVMTMQRFWERSVMCGVNSQLLSSMSQPDYSERLFVCGLLHDVGHLIMYESIPEQCQQAIKESLESGMSLHKIEHNLFGFDYAQIGGAMMRHWGLPQSLWEPAQYHTDPEKAEQYLHETAIVHIGSLLTRAGDGEGTFDMGPLRVNPAAWEQTGLTCDQCLSIQDEGKDKVDEIMSLVFRK</sequence>
<dbReference type="InterPro" id="IPR013976">
    <property type="entry name" value="HDOD"/>
</dbReference>
<dbReference type="AlphaFoldDB" id="A0A8J6NFK0"/>
<evidence type="ECO:0000259" key="1">
    <source>
        <dbReference type="PROSITE" id="PS51833"/>
    </source>
</evidence>
<organism evidence="2 3">
    <name type="scientific">Candidatus Desulfobia pelagia</name>
    <dbReference type="NCBI Taxonomy" id="2841692"/>
    <lineage>
        <taxon>Bacteria</taxon>
        <taxon>Pseudomonadati</taxon>
        <taxon>Thermodesulfobacteriota</taxon>
        <taxon>Desulfobulbia</taxon>
        <taxon>Desulfobulbales</taxon>
        <taxon>Desulfobulbaceae</taxon>
        <taxon>Candidatus Desulfobia</taxon>
    </lineage>
</organism>
<dbReference type="PANTHER" id="PTHR33525:SF3">
    <property type="entry name" value="RIBONUCLEASE Y"/>
    <property type="match status" value="1"/>
</dbReference>
<accession>A0A8J6NFK0</accession>
<name>A0A8J6NFK0_9BACT</name>
<dbReference type="SUPFAM" id="SSF109604">
    <property type="entry name" value="HD-domain/PDEase-like"/>
    <property type="match status" value="1"/>
</dbReference>
<dbReference type="EMBL" id="JACNJZ010000107">
    <property type="protein sequence ID" value="MBC8317793.1"/>
    <property type="molecule type" value="Genomic_DNA"/>
</dbReference>
<feature type="domain" description="HDOD" evidence="1">
    <location>
        <begin position="14"/>
        <end position="209"/>
    </location>
</feature>
<dbReference type="PROSITE" id="PS51833">
    <property type="entry name" value="HDOD"/>
    <property type="match status" value="1"/>
</dbReference>
<dbReference type="Proteomes" id="UP000614424">
    <property type="component" value="Unassembled WGS sequence"/>
</dbReference>
<dbReference type="Pfam" id="PF08668">
    <property type="entry name" value="HDOD"/>
    <property type="match status" value="1"/>
</dbReference>
<proteinExistence type="predicted"/>
<protein>
    <submittedName>
        <fullName evidence="2">HDOD domain-containing protein</fullName>
    </submittedName>
</protein>